<gene>
    <name evidence="2" type="ORF">DFH08DRAFT_846682</name>
</gene>
<comment type="caution">
    <text evidence="2">The sequence shown here is derived from an EMBL/GenBank/DDBJ whole genome shotgun (WGS) entry which is preliminary data.</text>
</comment>
<evidence type="ECO:0000313" key="2">
    <source>
        <dbReference type="EMBL" id="KAJ7359665.1"/>
    </source>
</evidence>
<accession>A0AAD7AIH4</accession>
<keyword evidence="1" id="KW-0472">Membrane</keyword>
<evidence type="ECO:0000313" key="3">
    <source>
        <dbReference type="Proteomes" id="UP001218218"/>
    </source>
</evidence>
<dbReference type="EMBL" id="JARIHO010000006">
    <property type="protein sequence ID" value="KAJ7359665.1"/>
    <property type="molecule type" value="Genomic_DNA"/>
</dbReference>
<keyword evidence="1" id="KW-1133">Transmembrane helix</keyword>
<name>A0AAD7AIH4_9AGAR</name>
<dbReference type="AlphaFoldDB" id="A0AAD7AIH4"/>
<evidence type="ECO:0000256" key="1">
    <source>
        <dbReference type="SAM" id="Phobius"/>
    </source>
</evidence>
<protein>
    <submittedName>
        <fullName evidence="2">Uncharacterized protein</fullName>
    </submittedName>
</protein>
<sequence>MLLVAVLCPFVPMACCRYYLLRLTLSDSIATILRLSIVSRIHPFVIGYMLYASSVLILQRIAGFFKDFVFRIIMNSAVTVCG</sequence>
<organism evidence="2 3">
    <name type="scientific">Mycena albidolilacea</name>
    <dbReference type="NCBI Taxonomy" id="1033008"/>
    <lineage>
        <taxon>Eukaryota</taxon>
        <taxon>Fungi</taxon>
        <taxon>Dikarya</taxon>
        <taxon>Basidiomycota</taxon>
        <taxon>Agaricomycotina</taxon>
        <taxon>Agaricomycetes</taxon>
        <taxon>Agaricomycetidae</taxon>
        <taxon>Agaricales</taxon>
        <taxon>Marasmiineae</taxon>
        <taxon>Mycenaceae</taxon>
        <taxon>Mycena</taxon>
    </lineage>
</organism>
<keyword evidence="1" id="KW-0812">Transmembrane</keyword>
<dbReference type="Proteomes" id="UP001218218">
    <property type="component" value="Unassembled WGS sequence"/>
</dbReference>
<keyword evidence="3" id="KW-1185">Reference proteome</keyword>
<proteinExistence type="predicted"/>
<feature type="transmembrane region" description="Helical" evidence="1">
    <location>
        <begin position="40"/>
        <end position="58"/>
    </location>
</feature>
<reference evidence="2" key="1">
    <citation type="submission" date="2023-03" db="EMBL/GenBank/DDBJ databases">
        <title>Massive genome expansion in bonnet fungi (Mycena s.s.) driven by repeated elements and novel gene families across ecological guilds.</title>
        <authorList>
            <consortium name="Lawrence Berkeley National Laboratory"/>
            <person name="Harder C.B."/>
            <person name="Miyauchi S."/>
            <person name="Viragh M."/>
            <person name="Kuo A."/>
            <person name="Thoen E."/>
            <person name="Andreopoulos B."/>
            <person name="Lu D."/>
            <person name="Skrede I."/>
            <person name="Drula E."/>
            <person name="Henrissat B."/>
            <person name="Morin E."/>
            <person name="Kohler A."/>
            <person name="Barry K."/>
            <person name="LaButti K."/>
            <person name="Morin E."/>
            <person name="Salamov A."/>
            <person name="Lipzen A."/>
            <person name="Mereny Z."/>
            <person name="Hegedus B."/>
            <person name="Baldrian P."/>
            <person name="Stursova M."/>
            <person name="Weitz H."/>
            <person name="Taylor A."/>
            <person name="Grigoriev I.V."/>
            <person name="Nagy L.G."/>
            <person name="Martin F."/>
            <person name="Kauserud H."/>
        </authorList>
    </citation>
    <scope>NUCLEOTIDE SEQUENCE</scope>
    <source>
        <strain evidence="2">CBHHK002</strain>
    </source>
</reference>